<organism evidence="1 2">
    <name type="scientific">Mycena pura</name>
    <dbReference type="NCBI Taxonomy" id="153505"/>
    <lineage>
        <taxon>Eukaryota</taxon>
        <taxon>Fungi</taxon>
        <taxon>Dikarya</taxon>
        <taxon>Basidiomycota</taxon>
        <taxon>Agaricomycotina</taxon>
        <taxon>Agaricomycetes</taxon>
        <taxon>Agaricomycetidae</taxon>
        <taxon>Agaricales</taxon>
        <taxon>Marasmiineae</taxon>
        <taxon>Mycenaceae</taxon>
        <taxon>Mycena</taxon>
    </lineage>
</organism>
<keyword evidence="2" id="KW-1185">Reference proteome</keyword>
<protein>
    <submittedName>
        <fullName evidence="1">Uncharacterized protein</fullName>
    </submittedName>
</protein>
<accession>A0AAD6UTY4</accession>
<name>A0AAD6UTY4_9AGAR</name>
<dbReference type="AlphaFoldDB" id="A0AAD6UTY4"/>
<proteinExistence type="predicted"/>
<evidence type="ECO:0000313" key="2">
    <source>
        <dbReference type="Proteomes" id="UP001219525"/>
    </source>
</evidence>
<dbReference type="EMBL" id="JARJCW010000097">
    <property type="protein sequence ID" value="KAJ7194574.1"/>
    <property type="molecule type" value="Genomic_DNA"/>
</dbReference>
<gene>
    <name evidence="1" type="ORF">GGX14DRAFT_678725</name>
</gene>
<evidence type="ECO:0000313" key="1">
    <source>
        <dbReference type="EMBL" id="KAJ7194574.1"/>
    </source>
</evidence>
<reference evidence="1" key="1">
    <citation type="submission" date="2023-03" db="EMBL/GenBank/DDBJ databases">
        <title>Massive genome expansion in bonnet fungi (Mycena s.s.) driven by repeated elements and novel gene families across ecological guilds.</title>
        <authorList>
            <consortium name="Lawrence Berkeley National Laboratory"/>
            <person name="Harder C.B."/>
            <person name="Miyauchi S."/>
            <person name="Viragh M."/>
            <person name="Kuo A."/>
            <person name="Thoen E."/>
            <person name="Andreopoulos B."/>
            <person name="Lu D."/>
            <person name="Skrede I."/>
            <person name="Drula E."/>
            <person name="Henrissat B."/>
            <person name="Morin E."/>
            <person name="Kohler A."/>
            <person name="Barry K."/>
            <person name="LaButti K."/>
            <person name="Morin E."/>
            <person name="Salamov A."/>
            <person name="Lipzen A."/>
            <person name="Mereny Z."/>
            <person name="Hegedus B."/>
            <person name="Baldrian P."/>
            <person name="Stursova M."/>
            <person name="Weitz H."/>
            <person name="Taylor A."/>
            <person name="Grigoriev I.V."/>
            <person name="Nagy L.G."/>
            <person name="Martin F."/>
            <person name="Kauserud H."/>
        </authorList>
    </citation>
    <scope>NUCLEOTIDE SEQUENCE</scope>
    <source>
        <strain evidence="1">9144</strain>
    </source>
</reference>
<sequence>MPTPLNISFLALLRLSTPKRSTSMTDRPRMLLANVQHNLQLFKTLRCSVQLEYLEEPDTSPLPVSTPSAANRVLRLNRGSVASVYVQLYVAFFISDSSPSARAPRRPSSWDARNARLGRALSRRRMGVGLRAQPCPERRALCRRGAAAPDDWPPFIGFPALAWSVRNLWGRMEPEHAPAPPAAPLCTLRTARSPPRAAHSVLV</sequence>
<dbReference type="Proteomes" id="UP001219525">
    <property type="component" value="Unassembled WGS sequence"/>
</dbReference>
<comment type="caution">
    <text evidence="1">The sequence shown here is derived from an EMBL/GenBank/DDBJ whole genome shotgun (WGS) entry which is preliminary data.</text>
</comment>